<dbReference type="PANTHER" id="PTHR46328:SF30">
    <property type="entry name" value="OS04G0641500 PROTEIN"/>
    <property type="match status" value="1"/>
</dbReference>
<dbReference type="PANTHER" id="PTHR46328">
    <property type="entry name" value="FAR-RED IMPAIRED RESPONSIVE (FAR1) FAMILY PROTEIN-RELATED"/>
    <property type="match status" value="1"/>
</dbReference>
<evidence type="ECO:0000313" key="2">
    <source>
        <dbReference type="Proteomes" id="UP001180020"/>
    </source>
</evidence>
<dbReference type="AlphaFoldDB" id="A0AAV9FE41"/>
<accession>A0AAV9FE41</accession>
<name>A0AAV9FE41_ACOCL</name>
<dbReference type="Proteomes" id="UP001180020">
    <property type="component" value="Unassembled WGS sequence"/>
</dbReference>
<protein>
    <recommendedName>
        <fullName evidence="3">Protein FAR1-RELATED SEQUENCE</fullName>
    </recommendedName>
</protein>
<sequence length="113" mass="13199">MPVDHPLFPRRRLAPPAAKMSRVEKEIYVDETIDSNESRIWIPDVDDECKPILGMSLDSIEEAEKFYKNYAKIVGFCVRKSSTKYHDIDGSKDLYMRDFVIQKKDLRPHPPVM</sequence>
<proteinExistence type="predicted"/>
<dbReference type="EMBL" id="JAUJYO010000002">
    <property type="protein sequence ID" value="KAK1323549.1"/>
    <property type="molecule type" value="Genomic_DNA"/>
</dbReference>
<reference evidence="1" key="1">
    <citation type="journal article" date="2023" name="Nat. Commun.">
        <title>Diploid and tetraploid genomes of Acorus and the evolution of monocots.</title>
        <authorList>
            <person name="Ma L."/>
            <person name="Liu K.W."/>
            <person name="Li Z."/>
            <person name="Hsiao Y.Y."/>
            <person name="Qi Y."/>
            <person name="Fu T."/>
            <person name="Tang G.D."/>
            <person name="Zhang D."/>
            <person name="Sun W.H."/>
            <person name="Liu D.K."/>
            <person name="Li Y."/>
            <person name="Chen G.Z."/>
            <person name="Liu X.D."/>
            <person name="Liao X.Y."/>
            <person name="Jiang Y.T."/>
            <person name="Yu X."/>
            <person name="Hao Y."/>
            <person name="Huang J."/>
            <person name="Zhao X.W."/>
            <person name="Ke S."/>
            <person name="Chen Y.Y."/>
            <person name="Wu W.L."/>
            <person name="Hsu J.L."/>
            <person name="Lin Y.F."/>
            <person name="Huang M.D."/>
            <person name="Li C.Y."/>
            <person name="Huang L."/>
            <person name="Wang Z.W."/>
            <person name="Zhao X."/>
            <person name="Zhong W.Y."/>
            <person name="Peng D.H."/>
            <person name="Ahmad S."/>
            <person name="Lan S."/>
            <person name="Zhang J.S."/>
            <person name="Tsai W.C."/>
            <person name="Van de Peer Y."/>
            <person name="Liu Z.J."/>
        </authorList>
    </citation>
    <scope>NUCLEOTIDE SEQUENCE</scope>
    <source>
        <strain evidence="1">CP</strain>
    </source>
</reference>
<keyword evidence="2" id="KW-1185">Reference proteome</keyword>
<comment type="caution">
    <text evidence="1">The sequence shown here is derived from an EMBL/GenBank/DDBJ whole genome shotgun (WGS) entry which is preliminary data.</text>
</comment>
<evidence type="ECO:0008006" key="3">
    <source>
        <dbReference type="Google" id="ProtNLM"/>
    </source>
</evidence>
<gene>
    <name evidence="1" type="ORF">QJS10_CPA02g01015</name>
</gene>
<evidence type="ECO:0000313" key="1">
    <source>
        <dbReference type="EMBL" id="KAK1323549.1"/>
    </source>
</evidence>
<reference evidence="1" key="2">
    <citation type="submission" date="2023-06" db="EMBL/GenBank/DDBJ databases">
        <authorList>
            <person name="Ma L."/>
            <person name="Liu K.-W."/>
            <person name="Li Z."/>
            <person name="Hsiao Y.-Y."/>
            <person name="Qi Y."/>
            <person name="Fu T."/>
            <person name="Tang G."/>
            <person name="Zhang D."/>
            <person name="Sun W.-H."/>
            <person name="Liu D.-K."/>
            <person name="Li Y."/>
            <person name="Chen G.-Z."/>
            <person name="Liu X.-D."/>
            <person name="Liao X.-Y."/>
            <person name="Jiang Y.-T."/>
            <person name="Yu X."/>
            <person name="Hao Y."/>
            <person name="Huang J."/>
            <person name="Zhao X.-W."/>
            <person name="Ke S."/>
            <person name="Chen Y.-Y."/>
            <person name="Wu W.-L."/>
            <person name="Hsu J.-L."/>
            <person name="Lin Y.-F."/>
            <person name="Huang M.-D."/>
            <person name="Li C.-Y."/>
            <person name="Huang L."/>
            <person name="Wang Z.-W."/>
            <person name="Zhao X."/>
            <person name="Zhong W.-Y."/>
            <person name="Peng D.-H."/>
            <person name="Ahmad S."/>
            <person name="Lan S."/>
            <person name="Zhang J.-S."/>
            <person name="Tsai W.-C."/>
            <person name="Van De Peer Y."/>
            <person name="Liu Z.-J."/>
        </authorList>
    </citation>
    <scope>NUCLEOTIDE SEQUENCE</scope>
    <source>
        <strain evidence="1">CP</strain>
        <tissue evidence="1">Leaves</tissue>
    </source>
</reference>
<organism evidence="1 2">
    <name type="scientific">Acorus calamus</name>
    <name type="common">Sweet flag</name>
    <dbReference type="NCBI Taxonomy" id="4465"/>
    <lineage>
        <taxon>Eukaryota</taxon>
        <taxon>Viridiplantae</taxon>
        <taxon>Streptophyta</taxon>
        <taxon>Embryophyta</taxon>
        <taxon>Tracheophyta</taxon>
        <taxon>Spermatophyta</taxon>
        <taxon>Magnoliopsida</taxon>
        <taxon>Liliopsida</taxon>
        <taxon>Acoraceae</taxon>
        <taxon>Acorus</taxon>
    </lineage>
</organism>